<evidence type="ECO:0000313" key="8">
    <source>
        <dbReference type="EMBL" id="QDV25591.1"/>
    </source>
</evidence>
<keyword evidence="3 6" id="KW-0812">Transmembrane</keyword>
<feature type="domain" description="SSD" evidence="7">
    <location>
        <begin position="271"/>
        <end position="397"/>
    </location>
</feature>
<reference evidence="8 9" key="1">
    <citation type="submission" date="2019-02" db="EMBL/GenBank/DDBJ databases">
        <title>Deep-cultivation of Planctomycetes and their phenomic and genomic characterization uncovers novel biology.</title>
        <authorList>
            <person name="Wiegand S."/>
            <person name="Jogler M."/>
            <person name="Boedeker C."/>
            <person name="Pinto D."/>
            <person name="Vollmers J."/>
            <person name="Rivas-Marin E."/>
            <person name="Kohn T."/>
            <person name="Peeters S.H."/>
            <person name="Heuer A."/>
            <person name="Rast P."/>
            <person name="Oberbeckmann S."/>
            <person name="Bunk B."/>
            <person name="Jeske O."/>
            <person name="Meyerdierks A."/>
            <person name="Storesund J.E."/>
            <person name="Kallscheuer N."/>
            <person name="Luecker S."/>
            <person name="Lage O.M."/>
            <person name="Pohl T."/>
            <person name="Merkel B.J."/>
            <person name="Hornburger P."/>
            <person name="Mueller R.-W."/>
            <person name="Bruemmer F."/>
            <person name="Labrenz M."/>
            <person name="Spormann A.M."/>
            <person name="Op den Camp H."/>
            <person name="Overmann J."/>
            <person name="Amann R."/>
            <person name="Jetten M.S.M."/>
            <person name="Mascher T."/>
            <person name="Medema M.H."/>
            <person name="Devos D.P."/>
            <person name="Kaster A.-K."/>
            <person name="Ovreas L."/>
            <person name="Rohde M."/>
            <person name="Galperin M.Y."/>
            <person name="Jogler C."/>
        </authorList>
    </citation>
    <scope>NUCLEOTIDE SEQUENCE [LARGE SCALE GENOMIC DNA]</scope>
    <source>
        <strain evidence="8 9">Q31a</strain>
    </source>
</reference>
<keyword evidence="5 6" id="KW-0472">Membrane</keyword>
<dbReference type="GO" id="GO:0005886">
    <property type="term" value="C:plasma membrane"/>
    <property type="evidence" value="ECO:0007669"/>
    <property type="project" value="UniProtKB-SubCell"/>
</dbReference>
<evidence type="ECO:0000256" key="1">
    <source>
        <dbReference type="ARBA" id="ARBA00004651"/>
    </source>
</evidence>
<evidence type="ECO:0000256" key="3">
    <source>
        <dbReference type="ARBA" id="ARBA00022692"/>
    </source>
</evidence>
<feature type="transmembrane region" description="Helical" evidence="6">
    <location>
        <begin position="915"/>
        <end position="940"/>
    </location>
</feature>
<dbReference type="InterPro" id="IPR000731">
    <property type="entry name" value="SSD"/>
</dbReference>
<comment type="subcellular location">
    <subcellularLocation>
        <location evidence="1">Cell membrane</location>
        <topology evidence="1">Multi-pass membrane protein</topology>
    </subcellularLocation>
</comment>
<dbReference type="InterPro" id="IPR050545">
    <property type="entry name" value="Mycobact_MmpL"/>
</dbReference>
<evidence type="ECO:0000256" key="5">
    <source>
        <dbReference type="ARBA" id="ARBA00023136"/>
    </source>
</evidence>
<dbReference type="EMBL" id="CP036298">
    <property type="protein sequence ID" value="QDV25591.1"/>
    <property type="molecule type" value="Genomic_DNA"/>
</dbReference>
<evidence type="ECO:0000259" key="7">
    <source>
        <dbReference type="PROSITE" id="PS50156"/>
    </source>
</evidence>
<sequence>MKLKQTQAKLPQTFYQRWSLAIVVATLVFLPWVMYSAGKAVQSNVNRVEDWLPKSFEETQNLAWFRQHFASDQFVIVSWEGCRLGDLDAATPDDPRLEILAELLVPSDSQNMAGERRATGGEAELSAADQEARKRYFKSVVTGRRILDRLTNPPLNLSVQVANHRLQGSMIGPDGSQTCLIVTLHDAAVAELKQVLGTGQKRIFRENVPPGLLRRLIAQAGIAKVDVHLGGPPVDNHAIDEEGERTLIRLAGLSGLLGLGLAWWSLRSIPLTLIVFFCGVMSTATSLAIVGWTGQNFDAILMSMPSLVYVLAISGAVHLVNYYREAVQTQGLYAAAERAVQHAWKPALLCSVTTAVGLLSLSVSELVPIRKFGIYSAAGVMSLVLIVYFFLPAALQLSRIGRYWLLRPEHLALGTGAENKTASYSERIWEVVARFIVGHYRSVAALGILVTLGVGFGLRYTDSNIDLLKLFDSRAKILQDYRWLEANLGKLVPLEIVVRFPTNLQLENEQQAGDEYDWSALSFVQRLETVTRLQHLIEQKFGPGGQDLVGPSLSAASFAPSLPAANTGNFGFIQRKALNARLRRSRGELAEAGFLKIDAQDGSELWRISLRVAAFRDVDYGQFVRELQGITQPLLEAYHMRAEVLSELARLAPDNSPVGKQVMLWSHCGGEYSQQQTHETFQMLLISLLEEYRCEVQLLTEDPRTKPLNDLELLSKLDAVVLFGDFTNADVGLVRAGVPDTIDARFNVDFGGSPKRPDTGAKDLGDLSAIYTGVVPIVYQAQRALLNSLVESTWWSFLTITPIMMLVSRSFLAGAVAMLPNAVPVLWIFGGMGWLGIEIDIGSMMTASIALGVAVDDTIHFLARYREELTHSSNRQEAIVSTYRHCAVPTLQATLISGLGLSVFAFSTFTPTQRFGWLMLCILVAGGIAELVLLPALLASPLGRLFSVHRHPSKTSLLLDRLYRKWRCDAAMDALQGPSQPHCENASQRTL</sequence>
<evidence type="ECO:0000313" key="9">
    <source>
        <dbReference type="Proteomes" id="UP000318017"/>
    </source>
</evidence>
<protein>
    <submittedName>
        <fullName evidence="8">MMPL family protein</fullName>
    </submittedName>
</protein>
<dbReference type="PROSITE" id="PS50156">
    <property type="entry name" value="SSD"/>
    <property type="match status" value="1"/>
</dbReference>
<dbReference type="PANTHER" id="PTHR33406">
    <property type="entry name" value="MEMBRANE PROTEIN MJ1562-RELATED"/>
    <property type="match status" value="1"/>
</dbReference>
<dbReference type="AlphaFoldDB" id="A0A518GAH2"/>
<dbReference type="KEGG" id="ahel:Q31a_39170"/>
<dbReference type="Gene3D" id="1.20.1640.10">
    <property type="entry name" value="Multidrug efflux transporter AcrB transmembrane domain"/>
    <property type="match status" value="2"/>
</dbReference>
<keyword evidence="4 6" id="KW-1133">Transmembrane helix</keyword>
<feature type="transmembrane region" description="Helical" evidence="6">
    <location>
        <begin position="373"/>
        <end position="395"/>
    </location>
</feature>
<dbReference type="SUPFAM" id="SSF82866">
    <property type="entry name" value="Multidrug efflux transporter AcrB transmembrane domain"/>
    <property type="match status" value="2"/>
</dbReference>
<name>A0A518GAH2_9BACT</name>
<keyword evidence="9" id="KW-1185">Reference proteome</keyword>
<accession>A0A518GAH2</accession>
<feature type="transmembrane region" description="Helical" evidence="6">
    <location>
        <begin position="443"/>
        <end position="461"/>
    </location>
</feature>
<dbReference type="Pfam" id="PF03176">
    <property type="entry name" value="MMPL"/>
    <property type="match status" value="2"/>
</dbReference>
<feature type="transmembrane region" description="Helical" evidence="6">
    <location>
        <begin position="306"/>
        <end position="323"/>
    </location>
</feature>
<evidence type="ECO:0000256" key="4">
    <source>
        <dbReference type="ARBA" id="ARBA00022989"/>
    </source>
</evidence>
<feature type="transmembrane region" description="Helical" evidence="6">
    <location>
        <begin position="272"/>
        <end position="294"/>
    </location>
</feature>
<dbReference type="InterPro" id="IPR004869">
    <property type="entry name" value="MMPL_dom"/>
</dbReference>
<dbReference type="RefSeq" id="WP_197355375.1">
    <property type="nucleotide sequence ID" value="NZ_CP036298.1"/>
</dbReference>
<feature type="transmembrane region" description="Helical" evidence="6">
    <location>
        <begin position="247"/>
        <end position="266"/>
    </location>
</feature>
<feature type="transmembrane region" description="Helical" evidence="6">
    <location>
        <begin position="343"/>
        <end position="361"/>
    </location>
</feature>
<dbReference type="Proteomes" id="UP000318017">
    <property type="component" value="Chromosome"/>
</dbReference>
<dbReference type="PANTHER" id="PTHR33406:SF12">
    <property type="entry name" value="BLR2997 PROTEIN"/>
    <property type="match status" value="1"/>
</dbReference>
<gene>
    <name evidence="8" type="ORF">Q31a_39170</name>
</gene>
<keyword evidence="2" id="KW-1003">Cell membrane</keyword>
<feature type="transmembrane region" description="Helical" evidence="6">
    <location>
        <begin position="18"/>
        <end position="37"/>
    </location>
</feature>
<proteinExistence type="predicted"/>
<organism evidence="8 9">
    <name type="scientific">Aureliella helgolandensis</name>
    <dbReference type="NCBI Taxonomy" id="2527968"/>
    <lineage>
        <taxon>Bacteria</taxon>
        <taxon>Pseudomonadati</taxon>
        <taxon>Planctomycetota</taxon>
        <taxon>Planctomycetia</taxon>
        <taxon>Pirellulales</taxon>
        <taxon>Pirellulaceae</taxon>
        <taxon>Aureliella</taxon>
    </lineage>
</organism>
<evidence type="ECO:0000256" key="6">
    <source>
        <dbReference type="SAM" id="Phobius"/>
    </source>
</evidence>
<feature type="transmembrane region" description="Helical" evidence="6">
    <location>
        <begin position="811"/>
        <end position="835"/>
    </location>
</feature>
<evidence type="ECO:0000256" key="2">
    <source>
        <dbReference type="ARBA" id="ARBA00022475"/>
    </source>
</evidence>